<evidence type="ECO:0000313" key="1">
    <source>
        <dbReference type="EMBL" id="KAJ7710871.1"/>
    </source>
</evidence>
<dbReference type="EMBL" id="JARKIE010000001">
    <property type="protein sequence ID" value="KAJ7710871.1"/>
    <property type="molecule type" value="Genomic_DNA"/>
</dbReference>
<name>A0AAD7MCX0_MYCRO</name>
<comment type="caution">
    <text evidence="1">The sequence shown here is derived from an EMBL/GenBank/DDBJ whole genome shotgun (WGS) entry which is preliminary data.</text>
</comment>
<gene>
    <name evidence="1" type="ORF">B0H17DRAFT_1190552</name>
</gene>
<dbReference type="Proteomes" id="UP001221757">
    <property type="component" value="Unassembled WGS sequence"/>
</dbReference>
<proteinExistence type="predicted"/>
<sequence>MGVPSEREGTSLEHAGTYTLLAHAEGPIARATHAERSRRTQGVDGAPLVATSLHRYKVSSGHATCIERMAAGSCSWVSPRERGRTDSLGHAAATRLYVMLGKPALHRLLNALDMWLLCVRTVHAAVNALLHAGFLNELLPKSDGADVPIRRYIFHFTLLLDRL</sequence>
<keyword evidence="2" id="KW-1185">Reference proteome</keyword>
<reference evidence="1" key="1">
    <citation type="submission" date="2023-03" db="EMBL/GenBank/DDBJ databases">
        <title>Massive genome expansion in bonnet fungi (Mycena s.s.) driven by repeated elements and novel gene families across ecological guilds.</title>
        <authorList>
            <consortium name="Lawrence Berkeley National Laboratory"/>
            <person name="Harder C.B."/>
            <person name="Miyauchi S."/>
            <person name="Viragh M."/>
            <person name="Kuo A."/>
            <person name="Thoen E."/>
            <person name="Andreopoulos B."/>
            <person name="Lu D."/>
            <person name="Skrede I."/>
            <person name="Drula E."/>
            <person name="Henrissat B."/>
            <person name="Morin E."/>
            <person name="Kohler A."/>
            <person name="Barry K."/>
            <person name="LaButti K."/>
            <person name="Morin E."/>
            <person name="Salamov A."/>
            <person name="Lipzen A."/>
            <person name="Mereny Z."/>
            <person name="Hegedus B."/>
            <person name="Baldrian P."/>
            <person name="Stursova M."/>
            <person name="Weitz H."/>
            <person name="Taylor A."/>
            <person name="Grigoriev I.V."/>
            <person name="Nagy L.G."/>
            <person name="Martin F."/>
            <person name="Kauserud H."/>
        </authorList>
    </citation>
    <scope>NUCLEOTIDE SEQUENCE</scope>
    <source>
        <strain evidence="1">CBHHK067</strain>
    </source>
</reference>
<dbReference type="AlphaFoldDB" id="A0AAD7MCX0"/>
<evidence type="ECO:0000313" key="2">
    <source>
        <dbReference type="Proteomes" id="UP001221757"/>
    </source>
</evidence>
<protein>
    <submittedName>
        <fullName evidence="1">Uncharacterized protein</fullName>
    </submittedName>
</protein>
<accession>A0AAD7MCX0</accession>
<organism evidence="1 2">
    <name type="scientific">Mycena rosella</name>
    <name type="common">Pink bonnet</name>
    <name type="synonym">Agaricus rosellus</name>
    <dbReference type="NCBI Taxonomy" id="1033263"/>
    <lineage>
        <taxon>Eukaryota</taxon>
        <taxon>Fungi</taxon>
        <taxon>Dikarya</taxon>
        <taxon>Basidiomycota</taxon>
        <taxon>Agaricomycotina</taxon>
        <taxon>Agaricomycetes</taxon>
        <taxon>Agaricomycetidae</taxon>
        <taxon>Agaricales</taxon>
        <taxon>Marasmiineae</taxon>
        <taxon>Mycenaceae</taxon>
        <taxon>Mycena</taxon>
    </lineage>
</organism>